<dbReference type="Gene3D" id="3.50.50.60">
    <property type="entry name" value="FAD/NAD(P)-binding domain"/>
    <property type="match status" value="1"/>
</dbReference>
<organism evidence="2 3">
    <name type="scientific">Actinosynnema pretiosum</name>
    <dbReference type="NCBI Taxonomy" id="42197"/>
    <lineage>
        <taxon>Bacteria</taxon>
        <taxon>Bacillati</taxon>
        <taxon>Actinomycetota</taxon>
        <taxon>Actinomycetes</taxon>
        <taxon>Pseudonocardiales</taxon>
        <taxon>Pseudonocardiaceae</taxon>
        <taxon>Actinosynnema</taxon>
    </lineage>
</organism>
<feature type="domain" description="FAD-binding" evidence="1">
    <location>
        <begin position="19"/>
        <end position="331"/>
    </location>
</feature>
<dbReference type="KEGG" id="apre:CNX65_21735"/>
<dbReference type="GO" id="GO:0071949">
    <property type="term" value="F:FAD binding"/>
    <property type="evidence" value="ECO:0007669"/>
    <property type="project" value="InterPro"/>
</dbReference>
<dbReference type="Proteomes" id="UP000218505">
    <property type="component" value="Chromosome"/>
</dbReference>
<dbReference type="InterPro" id="IPR002938">
    <property type="entry name" value="FAD-bd"/>
</dbReference>
<sequence length="434" mass="46905">MTDPVSIFNTMITTKQRRALVVGAGITGLATAGRLRRAGWTPVLVERSAQRRSGGYFIALFGAGHAAARRLGILDHLHDRTAPRPPLEIDRAGGSRPGFGMTDLPGKPWMMLRGDAERAAFAALPGDVEIRFSTVPAAIAQDADGVDVTLLDTATGTSTTERFDLVVGADGLRSAVRSLVFGPHERYLKRLGYMIAAFEHDGPLDGLEPGRGAMLLEPHRSMWVFAFADHNPTVLFSYRADDVDAQFTGALAQRVREAFGPQPTGRVLGAALDSLEKADTALFDSVEQVRMDTWRRGRVVLVGDSAWCATLYSGMGVSAGFAGAELLGAALEATPDDVPGALAEWERGLRPHITAHQDAAPDQRRVFVLDNRVQVALRRALPLITRTRPGKRLAERVMGFDEIARTKNADIVGEALSRSARTGTREKNTLVRPA</sequence>
<dbReference type="SUPFAM" id="SSF51905">
    <property type="entry name" value="FAD/NAD(P)-binding domain"/>
    <property type="match status" value="1"/>
</dbReference>
<dbReference type="PANTHER" id="PTHR46865:SF8">
    <property type="entry name" value="POSSIBLE OXIDOREDUCTASE"/>
    <property type="match status" value="1"/>
</dbReference>
<keyword evidence="3" id="KW-1185">Reference proteome</keyword>
<evidence type="ECO:0000259" key="1">
    <source>
        <dbReference type="Pfam" id="PF01494"/>
    </source>
</evidence>
<dbReference type="InterPro" id="IPR051704">
    <property type="entry name" value="FAD_aromatic-hydroxylase"/>
</dbReference>
<dbReference type="PRINTS" id="PR00420">
    <property type="entry name" value="RNGMNOXGNASE"/>
</dbReference>
<dbReference type="Gene3D" id="3.30.9.10">
    <property type="entry name" value="D-Amino Acid Oxidase, subunit A, domain 2"/>
    <property type="match status" value="1"/>
</dbReference>
<dbReference type="AlphaFoldDB" id="A0A290Z996"/>
<dbReference type="Pfam" id="PF01494">
    <property type="entry name" value="FAD_binding_3"/>
    <property type="match status" value="1"/>
</dbReference>
<protein>
    <submittedName>
        <fullName evidence="2">FAD-dependent oxidoreductase</fullName>
    </submittedName>
</protein>
<dbReference type="EMBL" id="CP023445">
    <property type="protein sequence ID" value="ATE55587.1"/>
    <property type="molecule type" value="Genomic_DNA"/>
</dbReference>
<name>A0A290Z996_9PSEU</name>
<proteinExistence type="predicted"/>
<dbReference type="PANTHER" id="PTHR46865">
    <property type="entry name" value="OXIDOREDUCTASE-RELATED"/>
    <property type="match status" value="1"/>
</dbReference>
<accession>A0A290Z996</accession>
<evidence type="ECO:0000313" key="3">
    <source>
        <dbReference type="Proteomes" id="UP000218505"/>
    </source>
</evidence>
<gene>
    <name evidence="2" type="ORF">CNX65_21735</name>
</gene>
<evidence type="ECO:0000313" key="2">
    <source>
        <dbReference type="EMBL" id="ATE55587.1"/>
    </source>
</evidence>
<dbReference type="InterPro" id="IPR036188">
    <property type="entry name" value="FAD/NAD-bd_sf"/>
</dbReference>
<reference evidence="2" key="1">
    <citation type="submission" date="2017-09" db="EMBL/GenBank/DDBJ databases">
        <title>Complete Genome Sequence of ansamitocin-producing Bacterium Actinosynnema pretiosum X47.</title>
        <authorList>
            <person name="Cao G."/>
            <person name="Zong G."/>
            <person name="Zhong C."/>
            <person name="Fu J."/>
        </authorList>
    </citation>
    <scope>NUCLEOTIDE SEQUENCE [LARGE SCALE GENOMIC DNA]</scope>
    <source>
        <strain evidence="2">X47</strain>
    </source>
</reference>